<reference evidence="4 7" key="2">
    <citation type="submission" date="2017-03" db="EMBL/GenBank/DDBJ databases">
        <title>Phylogenomics and comparative genomics of Lactobacillus salivarius, a mammalian gut commensal.</title>
        <authorList>
            <person name="Harris H.M."/>
        </authorList>
    </citation>
    <scope>NUCLEOTIDE SEQUENCE [LARGE SCALE GENOMIC DNA]</scope>
    <source>
        <strain evidence="4 7">AH4231</strain>
    </source>
</reference>
<dbReference type="InterPro" id="IPR029062">
    <property type="entry name" value="Class_I_gatase-like"/>
</dbReference>
<evidence type="ECO:0000313" key="3">
    <source>
        <dbReference type="EMBL" id="HJG14654.1"/>
    </source>
</evidence>
<dbReference type="EMBL" id="CP007646">
    <property type="protein sequence ID" value="AIR11302.1"/>
    <property type="molecule type" value="Genomic_DNA"/>
</dbReference>
<dbReference type="PANTHER" id="PTHR48094:SF12">
    <property type="entry name" value="PARKINSON DISEASE PROTEIN 7 HOMOLOG"/>
    <property type="match status" value="1"/>
</dbReference>
<dbReference type="PANTHER" id="PTHR48094">
    <property type="entry name" value="PROTEIN/NUCLEIC ACID DEGLYCASE DJ-1-RELATED"/>
    <property type="match status" value="1"/>
</dbReference>
<dbReference type="EMBL" id="DYVK01000008">
    <property type="protein sequence ID" value="HJG14654.1"/>
    <property type="molecule type" value="Genomic_DNA"/>
</dbReference>
<reference evidence="2 6" key="1">
    <citation type="journal article" date="2014" name="BMC Genomics">
        <title>Unusual genome complexity in Lactobacillus salivarius JCM1046.</title>
        <authorList>
            <person name="Raftis E.J."/>
            <person name="Forde B.M."/>
            <person name="Claesson M.J."/>
            <person name="O'Toole P.W."/>
        </authorList>
    </citation>
    <scope>NUCLEOTIDE SEQUENCE [LARGE SCALE GENOMIC DNA]</scope>
    <source>
        <strain evidence="2 6">JCM1046</strain>
    </source>
</reference>
<dbReference type="Gene3D" id="3.40.50.880">
    <property type="match status" value="1"/>
</dbReference>
<dbReference type="InterPro" id="IPR002818">
    <property type="entry name" value="DJ-1/PfpI"/>
</dbReference>
<dbReference type="RefSeq" id="WP_003704336.1">
    <property type="nucleotide sequence ID" value="NZ_CANCWW010000003.1"/>
</dbReference>
<evidence type="ECO:0000313" key="6">
    <source>
        <dbReference type="Proteomes" id="UP000029488"/>
    </source>
</evidence>
<dbReference type="EMBL" id="NBEY01000057">
    <property type="protein sequence ID" value="OQR24728.1"/>
    <property type="molecule type" value="Genomic_DNA"/>
</dbReference>
<reference evidence="5" key="4">
    <citation type="journal article" date="2018" name="BMC Genomics">
        <title>Whole genome sequencing and function prediction of 133 gut anaerobes isolated from chicken caecum in pure cultures.</title>
        <authorList>
            <person name="Medvecky M."/>
            <person name="Cejkova D."/>
            <person name="Polansky O."/>
            <person name="Karasova D."/>
            <person name="Kubasova T."/>
            <person name="Cizek A."/>
            <person name="Rychlik I."/>
        </authorList>
    </citation>
    <scope>NUCLEOTIDE SEQUENCE</scope>
    <source>
        <strain evidence="5">An84</strain>
    </source>
</reference>
<reference evidence="3" key="5">
    <citation type="journal article" date="2021" name="PeerJ">
        <title>Extensive microbial diversity within the chicken gut microbiome revealed by metagenomics and culture.</title>
        <authorList>
            <person name="Gilroy R."/>
            <person name="Ravi A."/>
            <person name="Getino M."/>
            <person name="Pursley I."/>
            <person name="Horton D.L."/>
            <person name="Alikhan N.F."/>
            <person name="Baker D."/>
            <person name="Gharbi K."/>
            <person name="Hall N."/>
            <person name="Watson M."/>
            <person name="Adriaenssens E.M."/>
            <person name="Foster-Nyarko E."/>
            <person name="Jarju S."/>
            <person name="Secka A."/>
            <person name="Antonio M."/>
            <person name="Oren A."/>
            <person name="Chaudhuri R.R."/>
            <person name="La Ragione R."/>
            <person name="Hildebrand F."/>
            <person name="Pallen M.J."/>
        </authorList>
    </citation>
    <scope>NUCLEOTIDE SEQUENCE</scope>
    <source>
        <strain evidence="3">CHK189-29639</strain>
    </source>
</reference>
<dbReference type="Proteomes" id="UP000759256">
    <property type="component" value="Unassembled WGS sequence"/>
</dbReference>
<proteinExistence type="predicted"/>
<dbReference type="CDD" id="cd03135">
    <property type="entry name" value="GATase1_DJ-1"/>
    <property type="match status" value="1"/>
</dbReference>
<gene>
    <name evidence="2" type="primary">thiJ</name>
    <name evidence="5" type="ORF">B5G36_04790</name>
    <name evidence="4" type="ORF">B6U37_08420</name>
    <name evidence="3" type="ORF">K8V06_00725</name>
    <name evidence="2" type="ORF">LSJ_1660c</name>
</gene>
<evidence type="ECO:0000313" key="2">
    <source>
        <dbReference type="EMBL" id="AIR11302.1"/>
    </source>
</evidence>
<dbReference type="Pfam" id="PF01965">
    <property type="entry name" value="DJ-1_PfpI"/>
    <property type="match status" value="1"/>
</dbReference>
<dbReference type="SUPFAM" id="SSF52317">
    <property type="entry name" value="Class I glutamine amidotransferase-like"/>
    <property type="match status" value="1"/>
</dbReference>
<dbReference type="AlphaFoldDB" id="A0A089RXS7"/>
<protein>
    <submittedName>
        <fullName evidence="2">4-methyl-5(B-hydroxyethyl)-thiazole monophosphate biosynthesis enzyme</fullName>
    </submittedName>
    <submittedName>
        <fullName evidence="4">DJ-1 family protein</fullName>
    </submittedName>
    <submittedName>
        <fullName evidence="3">DJ-1/PfpI family protein</fullName>
    </submittedName>
</protein>
<dbReference type="Proteomes" id="UP000029488">
    <property type="component" value="Chromosome"/>
</dbReference>
<dbReference type="InterPro" id="IPR050325">
    <property type="entry name" value="Prot/Nucl_acid_deglycase"/>
</dbReference>
<dbReference type="InterPro" id="IPR006287">
    <property type="entry name" value="DJ-1"/>
</dbReference>
<evidence type="ECO:0000313" key="7">
    <source>
        <dbReference type="Proteomes" id="UP000192353"/>
    </source>
</evidence>
<dbReference type="KEGG" id="lsj:LSJ_1660c"/>
<evidence type="ECO:0000313" key="4">
    <source>
        <dbReference type="EMBL" id="OQR24728.1"/>
    </source>
</evidence>
<name>A0A089RXS7_9LACO</name>
<sequence length="189" mass="20616">MAKKVAVLIADGCEEIEALTPVDVLRRAGIQCDMVGLDSLDVMGAHQIALKCDKVLDDSLLDYDLVTLPGGMGGATRLRDSEKLQALMVKRAEQGKWNAAMCAAPMALAKYGLLKGHDYTMFPGMHQEHGDAEGRFHEDMVVVDEAARLVTSRGPATAMPYSFKLAEVLGVDTSELREAMLYNFLLDQK</sequence>
<reference evidence="3" key="6">
    <citation type="submission" date="2021-09" db="EMBL/GenBank/DDBJ databases">
        <authorList>
            <person name="Gilroy R."/>
        </authorList>
    </citation>
    <scope>NUCLEOTIDE SEQUENCE</scope>
    <source>
        <strain evidence="3">CHK189-29639</strain>
    </source>
</reference>
<evidence type="ECO:0000259" key="1">
    <source>
        <dbReference type="Pfam" id="PF01965"/>
    </source>
</evidence>
<dbReference type="Proteomes" id="UP000192353">
    <property type="component" value="Unassembled WGS sequence"/>
</dbReference>
<reference evidence="8" key="3">
    <citation type="submission" date="2017-04" db="EMBL/GenBank/DDBJ databases">
        <title>Function of individual gut microbiota members based on whole genome sequencing of pure cultures obtained from chicken caecum.</title>
        <authorList>
            <person name="Medvecky M."/>
            <person name="Cejkova D."/>
            <person name="Polansky O."/>
            <person name="Karasova D."/>
            <person name="Kubasova T."/>
            <person name="Cizek A."/>
            <person name="Rychlik I."/>
        </authorList>
    </citation>
    <scope>NUCLEOTIDE SEQUENCE [LARGE SCALE GENOMIC DNA]</scope>
    <source>
        <strain evidence="8">An84</strain>
    </source>
</reference>
<feature type="domain" description="DJ-1/PfpI" evidence="1">
    <location>
        <begin position="3"/>
        <end position="167"/>
    </location>
</feature>
<evidence type="ECO:0000313" key="5">
    <source>
        <dbReference type="EMBL" id="OUN18689.1"/>
    </source>
</evidence>
<dbReference type="GO" id="GO:0005737">
    <property type="term" value="C:cytoplasm"/>
    <property type="evidence" value="ECO:0007669"/>
    <property type="project" value="TreeGrafter"/>
</dbReference>
<accession>A0A089RXS7</accession>
<dbReference type="Proteomes" id="UP000196255">
    <property type="component" value="Unassembled WGS sequence"/>
</dbReference>
<organism evidence="2 6">
    <name type="scientific">Ligilactobacillus salivarius</name>
    <dbReference type="NCBI Taxonomy" id="1624"/>
    <lineage>
        <taxon>Bacteria</taxon>
        <taxon>Bacillati</taxon>
        <taxon>Bacillota</taxon>
        <taxon>Bacilli</taxon>
        <taxon>Lactobacillales</taxon>
        <taxon>Lactobacillaceae</taxon>
        <taxon>Ligilactobacillus</taxon>
    </lineage>
</organism>
<dbReference type="NCBIfam" id="TIGR01383">
    <property type="entry name" value="not_thiJ"/>
    <property type="match status" value="1"/>
</dbReference>
<dbReference type="EMBL" id="NFHF01000008">
    <property type="protein sequence ID" value="OUN18689.1"/>
    <property type="molecule type" value="Genomic_DNA"/>
</dbReference>
<evidence type="ECO:0000313" key="8">
    <source>
        <dbReference type="Proteomes" id="UP000196255"/>
    </source>
</evidence>